<evidence type="ECO:0000313" key="2">
    <source>
        <dbReference type="Proteomes" id="UP001159405"/>
    </source>
</evidence>
<dbReference type="EMBL" id="CALNXK010000002">
    <property type="protein sequence ID" value="CAH3033424.1"/>
    <property type="molecule type" value="Genomic_DNA"/>
</dbReference>
<organism evidence="1 2">
    <name type="scientific">Porites lobata</name>
    <dbReference type="NCBI Taxonomy" id="104759"/>
    <lineage>
        <taxon>Eukaryota</taxon>
        <taxon>Metazoa</taxon>
        <taxon>Cnidaria</taxon>
        <taxon>Anthozoa</taxon>
        <taxon>Hexacorallia</taxon>
        <taxon>Scleractinia</taxon>
        <taxon>Fungiina</taxon>
        <taxon>Poritidae</taxon>
        <taxon>Porites</taxon>
    </lineage>
</organism>
<keyword evidence="2" id="KW-1185">Reference proteome</keyword>
<sequence length="380" mass="43655">MFMVSGENSTEELKRQHQALKNASVKSRMESIDFTPPSDLLRSVNQSRDKGASCWLTAVPLVHQGLVLNKQEFRDSLRMPLSDLPSKCVCTNVEVEPQLQPLDNERFNLRTAVTSPEARLDFKAGGFWSRGVTAFFAVRVTHVNSKYNQGKETSTIFKEQEEEKKRKYQQRVLDIEMGSFTPLVFGTNGGMGAHCNCFLKRLAEKLSEKNEEPYHITITWIRTLLSFEIIRGFRDHTEDHNDEYLQDLVHKLTTNAKHLKIAHLNNRGLRKKVDELRILLKLCHFDVFGVSETHLNSEIIDGEIGIKDYNLIRRDRPGRQGGGCVKYYRKSLKAIHRPDLEDEQVEGMCMQVKPDSRDILVGTIYRPPNQNSEFFTAFPN</sequence>
<evidence type="ECO:0000313" key="1">
    <source>
        <dbReference type="EMBL" id="CAH3033424.1"/>
    </source>
</evidence>
<dbReference type="InterPro" id="IPR036691">
    <property type="entry name" value="Endo/exonu/phosph_ase_sf"/>
</dbReference>
<accession>A0ABN8MUP8</accession>
<dbReference type="Proteomes" id="UP001159405">
    <property type="component" value="Unassembled WGS sequence"/>
</dbReference>
<dbReference type="Gene3D" id="3.60.10.10">
    <property type="entry name" value="Endonuclease/exonuclease/phosphatase"/>
    <property type="match status" value="1"/>
</dbReference>
<reference evidence="1 2" key="1">
    <citation type="submission" date="2022-05" db="EMBL/GenBank/DDBJ databases">
        <authorList>
            <consortium name="Genoscope - CEA"/>
            <person name="William W."/>
        </authorList>
    </citation>
    <scope>NUCLEOTIDE SEQUENCE [LARGE SCALE GENOMIC DNA]</scope>
</reference>
<comment type="caution">
    <text evidence="1">The sequence shown here is derived from an EMBL/GenBank/DDBJ whole genome shotgun (WGS) entry which is preliminary data.</text>
</comment>
<proteinExistence type="predicted"/>
<protein>
    <submittedName>
        <fullName evidence="1">Uncharacterized protein</fullName>
    </submittedName>
</protein>
<name>A0ABN8MUP8_9CNID</name>
<dbReference type="SUPFAM" id="SSF56219">
    <property type="entry name" value="DNase I-like"/>
    <property type="match status" value="1"/>
</dbReference>
<gene>
    <name evidence="1" type="ORF">PLOB_00016502</name>
</gene>